<dbReference type="InterPro" id="IPR012337">
    <property type="entry name" value="RNaseH-like_sf"/>
</dbReference>
<dbReference type="GO" id="GO:0046983">
    <property type="term" value="F:protein dimerization activity"/>
    <property type="evidence" value="ECO:0007669"/>
    <property type="project" value="InterPro"/>
</dbReference>
<evidence type="ECO:0000259" key="2">
    <source>
        <dbReference type="Pfam" id="PF05699"/>
    </source>
</evidence>
<organism evidence="3 4">
    <name type="scientific">Trifolium subterraneum</name>
    <name type="common">Subterranean clover</name>
    <dbReference type="NCBI Taxonomy" id="3900"/>
    <lineage>
        <taxon>Eukaryota</taxon>
        <taxon>Viridiplantae</taxon>
        <taxon>Streptophyta</taxon>
        <taxon>Embryophyta</taxon>
        <taxon>Tracheophyta</taxon>
        <taxon>Spermatophyta</taxon>
        <taxon>Magnoliopsida</taxon>
        <taxon>eudicotyledons</taxon>
        <taxon>Gunneridae</taxon>
        <taxon>Pentapetalae</taxon>
        <taxon>rosids</taxon>
        <taxon>fabids</taxon>
        <taxon>Fabales</taxon>
        <taxon>Fabaceae</taxon>
        <taxon>Papilionoideae</taxon>
        <taxon>50 kb inversion clade</taxon>
        <taxon>NPAAA clade</taxon>
        <taxon>Hologalegina</taxon>
        <taxon>IRL clade</taxon>
        <taxon>Trifolieae</taxon>
        <taxon>Trifolium</taxon>
    </lineage>
</organism>
<reference evidence="4" key="1">
    <citation type="journal article" date="2017" name="Front. Plant Sci.">
        <title>Climate Clever Clovers: New Paradigm to Reduce the Environmental Footprint of Ruminants by Breeding Low Methanogenic Forages Utilizing Haplotype Variation.</title>
        <authorList>
            <person name="Kaur P."/>
            <person name="Appels R."/>
            <person name="Bayer P.E."/>
            <person name="Keeble-Gagnere G."/>
            <person name="Wang J."/>
            <person name="Hirakawa H."/>
            <person name="Shirasawa K."/>
            <person name="Vercoe P."/>
            <person name="Stefanova K."/>
            <person name="Durmic Z."/>
            <person name="Nichols P."/>
            <person name="Revell C."/>
            <person name="Isobe S.N."/>
            <person name="Edwards D."/>
            <person name="Erskine W."/>
        </authorList>
    </citation>
    <scope>NUCLEOTIDE SEQUENCE [LARGE SCALE GENOMIC DNA]</scope>
    <source>
        <strain evidence="4">cv. Daliak</strain>
    </source>
</reference>
<evidence type="ECO:0000313" key="4">
    <source>
        <dbReference type="Proteomes" id="UP000242715"/>
    </source>
</evidence>
<protein>
    <recommendedName>
        <fullName evidence="2">HAT C-terminal dimerisation domain-containing protein</fullName>
    </recommendedName>
</protein>
<evidence type="ECO:0000256" key="1">
    <source>
        <dbReference type="SAM" id="MobiDB-lite"/>
    </source>
</evidence>
<sequence>MASGRSESVIGSSTQADSSATSGSMPPLPLDVIIPTQGEQQAPLTQTPTQLGRVEGTIDTQVLKRKPSRPPSNAWLYFTRENEGTIVRGMTDWNGQTLLKGEFIQMRCTAHILNLIVSDGLKIIDGSIIKYYEVEYPIPSVSSSVSSSHYTQNSTSSQTLDESDDDVDWDDAFNLKMKQKQVDVKKRKSTKYHVLSRMARDILAIPVSTVSSESAFSTGGRVLDSFRSCLNSNTVEALICTQNWIRKPKVIDLRQQMDEVQRLEEEIAGICLTSGGEVNIDGMIT</sequence>
<gene>
    <name evidence="3" type="ORF">TSUD_396910</name>
</gene>
<dbReference type="PANTHER" id="PTHR23272">
    <property type="entry name" value="BED FINGER-RELATED"/>
    <property type="match status" value="1"/>
</dbReference>
<proteinExistence type="predicted"/>
<name>A0A2Z6NTQ6_TRISU</name>
<dbReference type="InterPro" id="IPR008906">
    <property type="entry name" value="HATC_C_dom"/>
</dbReference>
<feature type="domain" description="HAT C-terminal dimerisation" evidence="2">
    <location>
        <begin position="185"/>
        <end position="245"/>
    </location>
</feature>
<dbReference type="PANTHER" id="PTHR23272:SF161">
    <property type="entry name" value="ZINC FINGER BED DOMAIN-CONTAINING PROTEIN RICESLEEPER 1-LIKE"/>
    <property type="match status" value="1"/>
</dbReference>
<dbReference type="Proteomes" id="UP000242715">
    <property type="component" value="Unassembled WGS sequence"/>
</dbReference>
<feature type="compositionally biased region" description="Polar residues" evidence="1">
    <location>
        <begin position="1"/>
        <end position="24"/>
    </location>
</feature>
<dbReference type="AlphaFoldDB" id="A0A2Z6NTQ6"/>
<feature type="compositionally biased region" description="Low complexity" evidence="1">
    <location>
        <begin position="142"/>
        <end position="159"/>
    </location>
</feature>
<dbReference type="EMBL" id="DF973751">
    <property type="protein sequence ID" value="GAU39245.1"/>
    <property type="molecule type" value="Genomic_DNA"/>
</dbReference>
<dbReference type="SUPFAM" id="SSF53098">
    <property type="entry name" value="Ribonuclease H-like"/>
    <property type="match status" value="1"/>
</dbReference>
<dbReference type="Pfam" id="PF05699">
    <property type="entry name" value="Dimer_Tnp_hAT"/>
    <property type="match status" value="1"/>
</dbReference>
<evidence type="ECO:0000313" key="3">
    <source>
        <dbReference type="EMBL" id="GAU39245.1"/>
    </source>
</evidence>
<accession>A0A2Z6NTQ6</accession>
<feature type="region of interest" description="Disordered" evidence="1">
    <location>
        <begin position="1"/>
        <end position="31"/>
    </location>
</feature>
<dbReference type="OrthoDB" id="1000080at2759"/>
<keyword evidence="4" id="KW-1185">Reference proteome</keyword>
<feature type="region of interest" description="Disordered" evidence="1">
    <location>
        <begin position="142"/>
        <end position="163"/>
    </location>
</feature>